<feature type="binding site" evidence="7">
    <location>
        <position position="59"/>
    </location>
    <ligand>
        <name>Zn(2+)</name>
        <dbReference type="ChEBI" id="CHEBI:29105"/>
        <label>2</label>
    </ligand>
</feature>
<evidence type="ECO:0000313" key="9">
    <source>
        <dbReference type="EMBL" id="MFK7161432.1"/>
    </source>
</evidence>
<comment type="pathway">
    <text evidence="2 7">Secondary metabolite metabolism; methylglyoxal degradation; (R)-lactate from methylglyoxal: step 2/2.</text>
</comment>
<proteinExistence type="inferred from homology"/>
<protein>
    <recommendedName>
        <fullName evidence="7">Hydroxyacylglutathione hydrolase</fullName>
        <ecNumber evidence="7">3.1.2.6</ecNumber>
    </recommendedName>
    <alternativeName>
        <fullName evidence="7">Glyoxalase II</fullName>
        <shortName evidence="7">Glx II</shortName>
    </alternativeName>
</protein>
<dbReference type="NCBIfam" id="TIGR03413">
    <property type="entry name" value="GSH_gloB"/>
    <property type="match status" value="1"/>
</dbReference>
<reference evidence="9 10" key="1">
    <citation type="submission" date="2024-02" db="EMBL/GenBank/DDBJ databases">
        <title>Marinospirillum sp. MEB 164 isolated from Lonar lake sediment.</title>
        <authorList>
            <person name="Joshi A."/>
            <person name="Thite S."/>
        </authorList>
    </citation>
    <scope>NUCLEOTIDE SEQUENCE [LARGE SCALE GENOMIC DNA]</scope>
    <source>
        <strain evidence="9 10">MEB164</strain>
    </source>
</reference>
<dbReference type="SMART" id="SM00849">
    <property type="entry name" value="Lactamase_B"/>
    <property type="match status" value="1"/>
</dbReference>
<feature type="binding site" evidence="7">
    <location>
        <position position="55"/>
    </location>
    <ligand>
        <name>Zn(2+)</name>
        <dbReference type="ChEBI" id="CHEBI:29105"/>
        <label>1</label>
    </ligand>
</feature>
<comment type="catalytic activity">
    <reaction evidence="1 7">
        <text>an S-(2-hydroxyacyl)glutathione + H2O = a 2-hydroxy carboxylate + glutathione + H(+)</text>
        <dbReference type="Rhea" id="RHEA:21864"/>
        <dbReference type="ChEBI" id="CHEBI:15377"/>
        <dbReference type="ChEBI" id="CHEBI:15378"/>
        <dbReference type="ChEBI" id="CHEBI:57925"/>
        <dbReference type="ChEBI" id="CHEBI:58896"/>
        <dbReference type="ChEBI" id="CHEBI:71261"/>
        <dbReference type="EC" id="3.1.2.6"/>
    </reaction>
</comment>
<evidence type="ECO:0000256" key="5">
    <source>
        <dbReference type="ARBA" id="ARBA00022801"/>
    </source>
</evidence>
<dbReference type="InterPro" id="IPR035680">
    <property type="entry name" value="Clx_II_MBL"/>
</dbReference>
<dbReference type="EC" id="3.1.2.6" evidence="7"/>
<evidence type="ECO:0000256" key="1">
    <source>
        <dbReference type="ARBA" id="ARBA00001623"/>
    </source>
</evidence>
<dbReference type="CDD" id="cd07723">
    <property type="entry name" value="hydroxyacylglutathione_hydrolase_MBL-fold"/>
    <property type="match status" value="1"/>
</dbReference>
<comment type="similarity">
    <text evidence="3 7">Belongs to the metallo-beta-lactamase superfamily. Glyoxalase II family.</text>
</comment>
<feature type="domain" description="Metallo-beta-lactamase" evidence="8">
    <location>
        <begin position="12"/>
        <end position="173"/>
    </location>
</feature>
<keyword evidence="4 7" id="KW-0479">Metal-binding</keyword>
<dbReference type="Gene3D" id="3.60.15.10">
    <property type="entry name" value="Ribonuclease Z/Hydroxyacylglutathione hydrolase-like"/>
    <property type="match status" value="1"/>
</dbReference>
<dbReference type="InterPro" id="IPR017782">
    <property type="entry name" value="Hydroxyacylglutathione_Hdrlase"/>
</dbReference>
<evidence type="ECO:0000256" key="2">
    <source>
        <dbReference type="ARBA" id="ARBA00004963"/>
    </source>
</evidence>
<comment type="subunit">
    <text evidence="7">Monomer.</text>
</comment>
<comment type="function">
    <text evidence="7">Thiolesterase that catalyzes the hydrolysis of S-D-lactoyl-glutathione to form glutathione and D-lactic acid.</text>
</comment>
<accession>A0ABW8PYR6</accession>
<feature type="binding site" evidence="7">
    <location>
        <position position="57"/>
    </location>
    <ligand>
        <name>Zn(2+)</name>
        <dbReference type="ChEBI" id="CHEBI:29105"/>
        <label>1</label>
    </ligand>
</feature>
<evidence type="ECO:0000256" key="3">
    <source>
        <dbReference type="ARBA" id="ARBA00006759"/>
    </source>
</evidence>
<keyword evidence="6 7" id="KW-0862">Zinc</keyword>
<dbReference type="Pfam" id="PF16123">
    <property type="entry name" value="HAGH_C"/>
    <property type="match status" value="1"/>
</dbReference>
<name>A0ABW8PYR6_9GAMM</name>
<evidence type="ECO:0000256" key="6">
    <source>
        <dbReference type="ARBA" id="ARBA00022833"/>
    </source>
</evidence>
<comment type="caution">
    <text evidence="9">The sequence shown here is derived from an EMBL/GenBank/DDBJ whole genome shotgun (WGS) entry which is preliminary data.</text>
</comment>
<evidence type="ECO:0000259" key="8">
    <source>
        <dbReference type="SMART" id="SM00849"/>
    </source>
</evidence>
<dbReference type="RefSeq" id="WP_405340240.1">
    <property type="nucleotide sequence ID" value="NZ_JBANFI010000006.1"/>
</dbReference>
<dbReference type="EMBL" id="JBANFI010000006">
    <property type="protein sequence ID" value="MFK7161432.1"/>
    <property type="molecule type" value="Genomic_DNA"/>
</dbReference>
<keyword evidence="10" id="KW-1185">Reference proteome</keyword>
<feature type="binding site" evidence="7">
    <location>
        <position position="60"/>
    </location>
    <ligand>
        <name>Zn(2+)</name>
        <dbReference type="ChEBI" id="CHEBI:29105"/>
        <label>2</label>
    </ligand>
</feature>
<dbReference type="HAMAP" id="MF_01374">
    <property type="entry name" value="Glyoxalase_2"/>
    <property type="match status" value="1"/>
</dbReference>
<evidence type="ECO:0000313" key="10">
    <source>
        <dbReference type="Proteomes" id="UP001621714"/>
    </source>
</evidence>
<organism evidence="9 10">
    <name type="scientific">Marinospirillum alkalitolerans</name>
    <dbReference type="NCBI Taxonomy" id="3123374"/>
    <lineage>
        <taxon>Bacteria</taxon>
        <taxon>Pseudomonadati</taxon>
        <taxon>Pseudomonadota</taxon>
        <taxon>Gammaproteobacteria</taxon>
        <taxon>Oceanospirillales</taxon>
        <taxon>Oceanospirillaceae</taxon>
        <taxon>Marinospirillum</taxon>
    </lineage>
</organism>
<feature type="binding site" evidence="7">
    <location>
        <position position="113"/>
    </location>
    <ligand>
        <name>Zn(2+)</name>
        <dbReference type="ChEBI" id="CHEBI:29105"/>
        <label>1</label>
    </ligand>
</feature>
<evidence type="ECO:0000256" key="4">
    <source>
        <dbReference type="ARBA" id="ARBA00022723"/>
    </source>
</evidence>
<evidence type="ECO:0000256" key="7">
    <source>
        <dbReference type="HAMAP-Rule" id="MF_01374"/>
    </source>
</evidence>
<feature type="binding site" evidence="7">
    <location>
        <position position="135"/>
    </location>
    <ligand>
        <name>Zn(2+)</name>
        <dbReference type="ChEBI" id="CHEBI:29105"/>
        <label>1</label>
    </ligand>
</feature>
<comment type="cofactor">
    <cofactor evidence="7">
        <name>Zn(2+)</name>
        <dbReference type="ChEBI" id="CHEBI:29105"/>
    </cofactor>
    <text evidence="7">Binds 2 Zn(2+) ions per subunit.</text>
</comment>
<dbReference type="PANTHER" id="PTHR43705">
    <property type="entry name" value="HYDROXYACYLGLUTATHIONE HYDROLASE"/>
    <property type="match status" value="1"/>
</dbReference>
<dbReference type="PIRSF" id="PIRSF005457">
    <property type="entry name" value="Glx"/>
    <property type="match status" value="1"/>
</dbReference>
<sequence length="265" mass="29419">MYSVHPLPAFKDNYIWVIQQDQDPRCWVVDPGDAAPVRAYLDATQRQLEGILITHHHPDHIGGVAALSAAYSCAVIGSAADQARLPPLTQAVQQGDRFQLLDWQVEVLAVPGHTDHHLAFSCTDQQGQQHIFCGDTLFAAGCGRLFEGTAQQMYQSLQALAAFPDATLYYPAHEYTLANLNFACKVEPSSFALQQRLAQCMALRAAQRPTLPTSREQEAATNPYWRLNQPEVQASISQFVAQQGEPQPETPAAWLHFLRLWKNAS</sequence>
<dbReference type="InterPro" id="IPR001279">
    <property type="entry name" value="Metallo-B-lactamas"/>
</dbReference>
<dbReference type="SUPFAM" id="SSF56281">
    <property type="entry name" value="Metallo-hydrolase/oxidoreductase"/>
    <property type="match status" value="1"/>
</dbReference>
<gene>
    <name evidence="7 9" type="primary">gloB</name>
    <name evidence="9" type="ORF">V6U78_10330</name>
</gene>
<keyword evidence="5 7" id="KW-0378">Hydrolase</keyword>
<dbReference type="PANTHER" id="PTHR43705:SF1">
    <property type="entry name" value="HYDROXYACYLGLUTATHIONE HYDROLASE GLOB"/>
    <property type="match status" value="1"/>
</dbReference>
<dbReference type="InterPro" id="IPR050110">
    <property type="entry name" value="Glyoxalase_II_hydrolase"/>
</dbReference>
<dbReference type="GO" id="GO:0004416">
    <property type="term" value="F:hydroxyacylglutathione hydrolase activity"/>
    <property type="evidence" value="ECO:0007669"/>
    <property type="project" value="UniProtKB-EC"/>
</dbReference>
<dbReference type="Proteomes" id="UP001621714">
    <property type="component" value="Unassembled WGS sequence"/>
</dbReference>
<dbReference type="Pfam" id="PF00753">
    <property type="entry name" value="Lactamase_B"/>
    <property type="match status" value="1"/>
</dbReference>
<feature type="binding site" evidence="7">
    <location>
        <position position="173"/>
    </location>
    <ligand>
        <name>Zn(2+)</name>
        <dbReference type="ChEBI" id="CHEBI:29105"/>
        <label>2</label>
    </ligand>
</feature>
<feature type="binding site" evidence="7">
    <location>
        <position position="135"/>
    </location>
    <ligand>
        <name>Zn(2+)</name>
        <dbReference type="ChEBI" id="CHEBI:29105"/>
        <label>2</label>
    </ligand>
</feature>
<dbReference type="InterPro" id="IPR036866">
    <property type="entry name" value="RibonucZ/Hydroxyglut_hydro"/>
</dbReference>
<dbReference type="InterPro" id="IPR032282">
    <property type="entry name" value="HAGH_C"/>
</dbReference>